<dbReference type="KEGG" id="dov:DSCO28_15900"/>
<evidence type="ECO:0000313" key="2">
    <source>
        <dbReference type="Proteomes" id="UP000425960"/>
    </source>
</evidence>
<accession>A0A5K7ZI43</accession>
<gene>
    <name evidence="1" type="ORF">DSCO28_15900</name>
</gene>
<organism evidence="1 2">
    <name type="scientific">Desulfosarcina ovata subsp. sediminis</name>
    <dbReference type="NCBI Taxonomy" id="885957"/>
    <lineage>
        <taxon>Bacteria</taxon>
        <taxon>Pseudomonadati</taxon>
        <taxon>Thermodesulfobacteriota</taxon>
        <taxon>Desulfobacteria</taxon>
        <taxon>Desulfobacterales</taxon>
        <taxon>Desulfosarcinaceae</taxon>
        <taxon>Desulfosarcina</taxon>
    </lineage>
</organism>
<dbReference type="EMBL" id="AP021876">
    <property type="protein sequence ID" value="BBO81024.1"/>
    <property type="molecule type" value="Genomic_DNA"/>
</dbReference>
<protein>
    <recommendedName>
        <fullName evidence="3">Transposase DDE domain-containing protein</fullName>
    </recommendedName>
</protein>
<reference evidence="1 2" key="1">
    <citation type="submission" date="2019-11" db="EMBL/GenBank/DDBJ databases">
        <title>Comparative genomics of hydrocarbon-degrading Desulfosarcina strains.</title>
        <authorList>
            <person name="Watanabe M."/>
            <person name="Kojima H."/>
            <person name="Fukui M."/>
        </authorList>
    </citation>
    <scope>NUCLEOTIDE SEQUENCE [LARGE SCALE GENOMIC DNA]</scope>
    <source>
        <strain evidence="1 2">28bB2T</strain>
    </source>
</reference>
<proteinExistence type="predicted"/>
<evidence type="ECO:0000313" key="1">
    <source>
        <dbReference type="EMBL" id="BBO81024.1"/>
    </source>
</evidence>
<name>A0A5K7ZI43_9BACT</name>
<dbReference type="Proteomes" id="UP000425960">
    <property type="component" value="Chromosome"/>
</dbReference>
<sequence>MPVCPQCRRIEFDSGCFQPIPHDTKGVSQAIDLRKNGERVFNLLKKREGLDYARVRGQHNIFAQSIFAAYNGFRGA</sequence>
<evidence type="ECO:0008006" key="3">
    <source>
        <dbReference type="Google" id="ProtNLM"/>
    </source>
</evidence>
<dbReference type="AlphaFoldDB" id="A0A5K7ZI43"/>